<dbReference type="AlphaFoldDB" id="A0AAD9WWR5"/>
<comment type="caution">
    <text evidence="3">The sequence shown here is derived from an EMBL/GenBank/DDBJ whole genome shotgun (WGS) entry which is preliminary data.</text>
</comment>
<proteinExistence type="predicted"/>
<protein>
    <recommendedName>
        <fullName evidence="2">DUF1985 domain-containing protein</fullName>
    </recommendedName>
</protein>
<evidence type="ECO:0000313" key="3">
    <source>
        <dbReference type="EMBL" id="KAK2645302.1"/>
    </source>
</evidence>
<accession>A0AAD9WWR5</accession>
<feature type="compositionally biased region" description="Basic and acidic residues" evidence="1">
    <location>
        <begin position="409"/>
        <end position="419"/>
    </location>
</feature>
<evidence type="ECO:0000259" key="2">
    <source>
        <dbReference type="Pfam" id="PF09331"/>
    </source>
</evidence>
<gene>
    <name evidence="3" type="ORF">Ddye_020497</name>
</gene>
<dbReference type="InterPro" id="IPR015410">
    <property type="entry name" value="DUF1985"/>
</dbReference>
<sequence length="490" mass="57136">MNKELFSGKLCHILLFRELHYPGARPDEMWFGVGNRTVRFGKEEFLLITGLRFRPMPQSVNSLPKAVLGSVYHRYFGGSPIPLRLSGEEFDEPEDVIKLGYVYFLSHILLGREYRWFVPYWLWGLVEDIIGFEAFPWGTYIYSVTLYWLCKALHDRRNGRKQNINYSTQQDLGYNVYGFPWALMYWAMEAIPVLTGLVGKRRRGRTGRGFPRLTRWYCRKKPAHLGNKFNDELETLITLSPTPEERRQEYYRQFDPLTVIGPELYNDGGYDLENEPSRRGRRGRAPQASTDTEIRSKMNHDPFTCRQSYNELRSYIDSRFEQMDLNIDKLRSDFHGHSYAESSLRRDDLGDMNDAHEIGDDQHYAHEDKVSDDQHDEAVDEVQVTQEDEVSDDQNVGQQNEVSKGLHGVQEDKVDKGAAEQDSPQQYEVNCVGQEQNKRRSKRLRKEATAVCTPYTAPQMVKDLVYLDGVPGDENTYCNFLFSLRYLDCW</sequence>
<organism evidence="3 4">
    <name type="scientific">Dipteronia dyeriana</name>
    <dbReference type="NCBI Taxonomy" id="168575"/>
    <lineage>
        <taxon>Eukaryota</taxon>
        <taxon>Viridiplantae</taxon>
        <taxon>Streptophyta</taxon>
        <taxon>Embryophyta</taxon>
        <taxon>Tracheophyta</taxon>
        <taxon>Spermatophyta</taxon>
        <taxon>Magnoliopsida</taxon>
        <taxon>eudicotyledons</taxon>
        <taxon>Gunneridae</taxon>
        <taxon>Pentapetalae</taxon>
        <taxon>rosids</taxon>
        <taxon>malvids</taxon>
        <taxon>Sapindales</taxon>
        <taxon>Sapindaceae</taxon>
        <taxon>Hippocastanoideae</taxon>
        <taxon>Acereae</taxon>
        <taxon>Dipteronia</taxon>
    </lineage>
</organism>
<feature type="region of interest" description="Disordered" evidence="1">
    <location>
        <begin position="265"/>
        <end position="297"/>
    </location>
</feature>
<dbReference type="Pfam" id="PF09331">
    <property type="entry name" value="DUF1985"/>
    <property type="match status" value="1"/>
</dbReference>
<dbReference type="PANTHER" id="PTHR48449:SF1">
    <property type="entry name" value="DUF1985 DOMAIN-CONTAINING PROTEIN"/>
    <property type="match status" value="1"/>
</dbReference>
<feature type="compositionally biased region" description="Basic and acidic residues" evidence="1">
    <location>
        <begin position="368"/>
        <end position="377"/>
    </location>
</feature>
<evidence type="ECO:0000313" key="4">
    <source>
        <dbReference type="Proteomes" id="UP001280121"/>
    </source>
</evidence>
<dbReference type="EMBL" id="JANJYI010000006">
    <property type="protein sequence ID" value="KAK2645302.1"/>
    <property type="molecule type" value="Genomic_DNA"/>
</dbReference>
<dbReference type="PANTHER" id="PTHR48449">
    <property type="entry name" value="DUF1985 DOMAIN-CONTAINING PROTEIN"/>
    <property type="match status" value="1"/>
</dbReference>
<feature type="region of interest" description="Disordered" evidence="1">
    <location>
        <begin position="368"/>
        <end position="426"/>
    </location>
</feature>
<feature type="compositionally biased region" description="Acidic residues" evidence="1">
    <location>
        <begin position="378"/>
        <end position="392"/>
    </location>
</feature>
<reference evidence="3" key="1">
    <citation type="journal article" date="2023" name="Plant J.">
        <title>Genome sequences and population genomics provide insights into the demographic history, inbreeding, and mutation load of two 'living fossil' tree species of Dipteronia.</title>
        <authorList>
            <person name="Feng Y."/>
            <person name="Comes H.P."/>
            <person name="Chen J."/>
            <person name="Zhu S."/>
            <person name="Lu R."/>
            <person name="Zhang X."/>
            <person name="Li P."/>
            <person name="Qiu J."/>
            <person name="Olsen K.M."/>
            <person name="Qiu Y."/>
        </authorList>
    </citation>
    <scope>NUCLEOTIDE SEQUENCE</scope>
    <source>
        <strain evidence="3">KIB01</strain>
    </source>
</reference>
<feature type="domain" description="DUF1985" evidence="2">
    <location>
        <begin position="24"/>
        <end position="145"/>
    </location>
</feature>
<name>A0AAD9WWR5_9ROSI</name>
<dbReference type="Proteomes" id="UP001280121">
    <property type="component" value="Unassembled WGS sequence"/>
</dbReference>
<evidence type="ECO:0000256" key="1">
    <source>
        <dbReference type="SAM" id="MobiDB-lite"/>
    </source>
</evidence>
<keyword evidence="4" id="KW-1185">Reference proteome</keyword>